<dbReference type="PROSITE" id="PS00761">
    <property type="entry name" value="SPASE_I_3"/>
    <property type="match status" value="1"/>
</dbReference>
<evidence type="ECO:0000256" key="12">
    <source>
        <dbReference type="PIRSR" id="PIRSR600223-1"/>
    </source>
</evidence>
<evidence type="ECO:0000259" key="13">
    <source>
        <dbReference type="Pfam" id="PF10502"/>
    </source>
</evidence>
<evidence type="ECO:0000313" key="14">
    <source>
        <dbReference type="EnsemblPlants" id="Kaladp0011s1250.1.v1.1"/>
    </source>
</evidence>
<organism evidence="14 15">
    <name type="scientific">Kalanchoe fedtschenkoi</name>
    <name type="common">Lavender scallops</name>
    <name type="synonym">South American air plant</name>
    <dbReference type="NCBI Taxonomy" id="63787"/>
    <lineage>
        <taxon>Eukaryota</taxon>
        <taxon>Viridiplantae</taxon>
        <taxon>Streptophyta</taxon>
        <taxon>Embryophyta</taxon>
        <taxon>Tracheophyta</taxon>
        <taxon>Spermatophyta</taxon>
        <taxon>Magnoliopsida</taxon>
        <taxon>eudicotyledons</taxon>
        <taxon>Gunneridae</taxon>
        <taxon>Pentapetalae</taxon>
        <taxon>Saxifragales</taxon>
        <taxon>Crassulaceae</taxon>
        <taxon>Kalanchoe</taxon>
    </lineage>
</organism>
<keyword evidence="9" id="KW-0378">Hydrolase</keyword>
<evidence type="ECO:0000256" key="5">
    <source>
        <dbReference type="ARBA" id="ARBA00013208"/>
    </source>
</evidence>
<dbReference type="OMA" id="WLPCNEA"/>
<dbReference type="NCBIfam" id="TIGR02227">
    <property type="entry name" value="sigpep_I_bact"/>
    <property type="match status" value="1"/>
</dbReference>
<dbReference type="GO" id="GO:0004252">
    <property type="term" value="F:serine-type endopeptidase activity"/>
    <property type="evidence" value="ECO:0007669"/>
    <property type="project" value="InterPro"/>
</dbReference>
<evidence type="ECO:0000313" key="15">
    <source>
        <dbReference type="Proteomes" id="UP000594263"/>
    </source>
</evidence>
<dbReference type="EC" id="3.4.21.89" evidence="5"/>
<dbReference type="GO" id="GO:0009535">
    <property type="term" value="C:chloroplast thylakoid membrane"/>
    <property type="evidence" value="ECO:0007669"/>
    <property type="project" value="TreeGrafter"/>
</dbReference>
<keyword evidence="15" id="KW-1185">Reference proteome</keyword>
<protein>
    <recommendedName>
        <fullName evidence="5">signal peptidase I</fullName>
        <ecNumber evidence="5">3.4.21.89</ecNumber>
    </recommendedName>
</protein>
<dbReference type="PANTHER" id="PTHR43390:SF2">
    <property type="entry name" value="THYLAKOIDAL PROCESSING PEPTIDASE 2, CHLOROPLASTIC-RELATED"/>
    <property type="match status" value="1"/>
</dbReference>
<dbReference type="GO" id="GO:0009003">
    <property type="term" value="F:signal peptidase activity"/>
    <property type="evidence" value="ECO:0007669"/>
    <property type="project" value="UniProtKB-EC"/>
</dbReference>
<sequence length="370" mass="39767">MAIRITVSYSGYVAANMAGCRVGSNRVAHECWIRSRLFGGVSQKPEVDATPRTYQTASAASGGCRFMSGASASMYSTIAGELLGDTVKNPLVLGLAAILKTTAEVSGCGSGVGLGVFGVSVLKPSSILPFLQASKWLPCGQAVLPDLRNKVDKGGTVACVEDDSQFQPEMSVKMVKGNWLSKLLNLCSEDTKAVFTAVTVSLMFKSSLAEPRSIPSSSMYPTLDAGDRIMAEKVSYLFRKPDVSDIVIFKAPSILHEAGCCRPGEEFIKRVVAKAGDIVEVRGGKLYVNGVPQDEEFVLEPLAYDLKPVLVPEGCVFVMGDNRNNSFDSHNWGPLPIKNIVGRSVFRYWPPSKVSDTIHKRAVQESMAVA</sequence>
<comment type="subcellular location">
    <subcellularLocation>
        <location evidence="3">Membrane</location>
    </subcellularLocation>
    <subcellularLocation>
        <location evidence="2">Plastid</location>
        <location evidence="2">Chloroplast</location>
    </subcellularLocation>
</comment>
<dbReference type="AlphaFoldDB" id="A0A7N0SXQ4"/>
<proteinExistence type="inferred from homology"/>
<evidence type="ECO:0000256" key="10">
    <source>
        <dbReference type="ARBA" id="ARBA00022946"/>
    </source>
</evidence>
<dbReference type="InterPro" id="IPR019756">
    <property type="entry name" value="Pept_S26A_signal_pept_1_Ser-AS"/>
</dbReference>
<dbReference type="GO" id="GO:0006465">
    <property type="term" value="P:signal peptide processing"/>
    <property type="evidence" value="ECO:0007669"/>
    <property type="project" value="InterPro"/>
</dbReference>
<evidence type="ECO:0000256" key="1">
    <source>
        <dbReference type="ARBA" id="ARBA00000677"/>
    </source>
</evidence>
<keyword evidence="7" id="KW-0934">Plastid</keyword>
<dbReference type="CDD" id="cd06530">
    <property type="entry name" value="S26_SPase_I"/>
    <property type="match status" value="1"/>
</dbReference>
<evidence type="ECO:0000256" key="3">
    <source>
        <dbReference type="ARBA" id="ARBA00004370"/>
    </source>
</evidence>
<dbReference type="Proteomes" id="UP000594263">
    <property type="component" value="Unplaced"/>
</dbReference>
<keyword evidence="8" id="KW-0645">Protease</keyword>
<dbReference type="InterPro" id="IPR036286">
    <property type="entry name" value="LexA/Signal_pep-like_sf"/>
</dbReference>
<evidence type="ECO:0000256" key="7">
    <source>
        <dbReference type="ARBA" id="ARBA00022640"/>
    </source>
</evidence>
<dbReference type="Gene3D" id="2.10.109.10">
    <property type="entry name" value="Umud Fragment, subunit A"/>
    <property type="match status" value="1"/>
</dbReference>
<evidence type="ECO:0000256" key="11">
    <source>
        <dbReference type="ARBA" id="ARBA00023136"/>
    </source>
</evidence>
<comment type="catalytic activity">
    <reaction evidence="1">
        <text>Cleavage of hydrophobic, N-terminal signal or leader sequences from secreted and periplasmic proteins.</text>
        <dbReference type="EC" id="3.4.21.89"/>
    </reaction>
</comment>
<dbReference type="Pfam" id="PF10502">
    <property type="entry name" value="Peptidase_S26"/>
    <property type="match status" value="1"/>
</dbReference>
<keyword evidence="10" id="KW-0809">Transit peptide</keyword>
<dbReference type="InterPro" id="IPR019758">
    <property type="entry name" value="Pept_S26A_signal_pept_1_CS"/>
</dbReference>
<dbReference type="EnsemblPlants" id="Kaladp0011s1250.1.v1.1">
    <property type="protein sequence ID" value="Kaladp0011s1250.1.v1.1"/>
    <property type="gene ID" value="Kaladp0011s1250.v1.1"/>
</dbReference>
<reference evidence="14" key="1">
    <citation type="submission" date="2021-01" db="UniProtKB">
        <authorList>
            <consortium name="EnsemblPlants"/>
        </authorList>
    </citation>
    <scope>IDENTIFICATION</scope>
</reference>
<keyword evidence="11" id="KW-0472">Membrane</keyword>
<dbReference type="PANTHER" id="PTHR43390">
    <property type="entry name" value="SIGNAL PEPTIDASE I"/>
    <property type="match status" value="1"/>
</dbReference>
<name>A0A7N0SXQ4_KALFE</name>
<keyword evidence="6" id="KW-0150">Chloroplast</keyword>
<evidence type="ECO:0000256" key="8">
    <source>
        <dbReference type="ARBA" id="ARBA00022670"/>
    </source>
</evidence>
<dbReference type="InterPro" id="IPR000223">
    <property type="entry name" value="Pept_S26A_signal_pept_1"/>
</dbReference>
<dbReference type="SUPFAM" id="SSF51306">
    <property type="entry name" value="LexA/Signal peptidase"/>
    <property type="match status" value="1"/>
</dbReference>
<evidence type="ECO:0000256" key="2">
    <source>
        <dbReference type="ARBA" id="ARBA00004229"/>
    </source>
</evidence>
<evidence type="ECO:0000256" key="4">
    <source>
        <dbReference type="ARBA" id="ARBA00009370"/>
    </source>
</evidence>
<dbReference type="PROSITE" id="PS00501">
    <property type="entry name" value="SPASE_I_1"/>
    <property type="match status" value="1"/>
</dbReference>
<dbReference type="InterPro" id="IPR019533">
    <property type="entry name" value="Peptidase_S26"/>
</dbReference>
<evidence type="ECO:0000256" key="9">
    <source>
        <dbReference type="ARBA" id="ARBA00022801"/>
    </source>
</evidence>
<accession>A0A7N0SXQ4</accession>
<dbReference type="Gramene" id="Kaladp0011s1250.1.v1.1">
    <property type="protein sequence ID" value="Kaladp0011s1250.1.v1.1"/>
    <property type="gene ID" value="Kaladp0011s1250.v1.1"/>
</dbReference>
<dbReference type="GO" id="GO:0010027">
    <property type="term" value="P:thylakoid membrane organization"/>
    <property type="evidence" value="ECO:0007669"/>
    <property type="project" value="TreeGrafter"/>
</dbReference>
<dbReference type="FunFam" id="2.10.109.10:FF:000012">
    <property type="entry name" value="Peptidase/ serine-type peptidase"/>
    <property type="match status" value="1"/>
</dbReference>
<feature type="active site" evidence="12">
    <location>
        <position position="218"/>
    </location>
</feature>
<evidence type="ECO:0000256" key="6">
    <source>
        <dbReference type="ARBA" id="ARBA00022528"/>
    </source>
</evidence>
<dbReference type="PRINTS" id="PR00727">
    <property type="entry name" value="LEADERPTASE"/>
</dbReference>
<comment type="similarity">
    <text evidence="4">Belongs to the peptidase S26 family.</text>
</comment>
<feature type="domain" description="Peptidase S26" evidence="13">
    <location>
        <begin position="191"/>
        <end position="349"/>
    </location>
</feature>
<feature type="active site" evidence="12">
    <location>
        <position position="269"/>
    </location>
</feature>